<feature type="region of interest" description="Disordered" evidence="1">
    <location>
        <begin position="179"/>
        <end position="248"/>
    </location>
</feature>
<protein>
    <recommendedName>
        <fullName evidence="5">Cell wall protein</fullName>
    </recommendedName>
</protein>
<dbReference type="OrthoDB" id="2422134at2759"/>
<feature type="chain" id="PRO_5012678944" description="Cell wall protein" evidence="2">
    <location>
        <begin position="19"/>
        <end position="339"/>
    </location>
</feature>
<dbReference type="GO" id="GO:0005576">
    <property type="term" value="C:extracellular region"/>
    <property type="evidence" value="ECO:0007669"/>
    <property type="project" value="TreeGrafter"/>
</dbReference>
<name>A0A1J9PLM5_9EURO</name>
<dbReference type="STRING" id="1447872.A0A1J9PLM5"/>
<dbReference type="EMBL" id="LGRN01000084">
    <property type="protein sequence ID" value="OJD16998.1"/>
    <property type="molecule type" value="Genomic_DNA"/>
</dbReference>
<dbReference type="PANTHER" id="PTHR38123">
    <property type="entry name" value="CELL WALL SERINE-THREONINE-RICH GALACTOMANNOPROTEIN MP1 (AFU_ORTHOLOGUE AFUA_4G03240)"/>
    <property type="match status" value="1"/>
</dbReference>
<dbReference type="Gene3D" id="1.20.1280.140">
    <property type="match status" value="1"/>
</dbReference>
<dbReference type="InterPro" id="IPR021054">
    <property type="entry name" value="Cell_wall_mannoprotein_1"/>
</dbReference>
<reference evidence="3 4" key="1">
    <citation type="submission" date="2015-07" db="EMBL/GenBank/DDBJ databases">
        <title>Emmonsia species relationships and genome sequence.</title>
        <authorList>
            <consortium name="The Broad Institute Genomics Platform"/>
            <person name="Cuomo C.A."/>
            <person name="Munoz J.F."/>
            <person name="Imamovic A."/>
            <person name="Priest M.E."/>
            <person name="Young S."/>
            <person name="Clay O.K."/>
            <person name="McEwen J.G."/>
        </authorList>
    </citation>
    <scope>NUCLEOTIDE SEQUENCE [LARGE SCALE GENOMIC DNA]</scope>
    <source>
        <strain evidence="3 4">UAMH 9510</strain>
    </source>
</reference>
<evidence type="ECO:0000256" key="2">
    <source>
        <dbReference type="SAM" id="SignalP"/>
    </source>
</evidence>
<evidence type="ECO:0000256" key="1">
    <source>
        <dbReference type="SAM" id="MobiDB-lite"/>
    </source>
</evidence>
<keyword evidence="2" id="KW-0732">Signal</keyword>
<dbReference type="PANTHER" id="PTHR38123:SF6">
    <property type="entry name" value="CELL WALL SERINE-THREONINE-RICH GALACTOMANNOPROTEIN MP1 (AFU_ORTHOLOGUE AFUA_4G03240)"/>
    <property type="match status" value="1"/>
</dbReference>
<keyword evidence="4" id="KW-1185">Reference proteome</keyword>
<dbReference type="Proteomes" id="UP000182235">
    <property type="component" value="Unassembled WGS sequence"/>
</dbReference>
<feature type="compositionally biased region" description="Basic and acidic residues" evidence="1">
    <location>
        <begin position="269"/>
        <end position="297"/>
    </location>
</feature>
<accession>A0A1J9PLM5</accession>
<dbReference type="AlphaFoldDB" id="A0A1J9PLM5"/>
<organism evidence="3 4">
    <name type="scientific">Emergomyces pasteurianus Ep9510</name>
    <dbReference type="NCBI Taxonomy" id="1447872"/>
    <lineage>
        <taxon>Eukaryota</taxon>
        <taxon>Fungi</taxon>
        <taxon>Dikarya</taxon>
        <taxon>Ascomycota</taxon>
        <taxon>Pezizomycotina</taxon>
        <taxon>Eurotiomycetes</taxon>
        <taxon>Eurotiomycetidae</taxon>
        <taxon>Onygenales</taxon>
        <taxon>Ajellomycetaceae</taxon>
        <taxon>Emergomyces</taxon>
    </lineage>
</organism>
<comment type="caution">
    <text evidence="3">The sequence shown here is derived from an EMBL/GenBank/DDBJ whole genome shotgun (WGS) entry which is preliminary data.</text>
</comment>
<feature type="region of interest" description="Disordered" evidence="1">
    <location>
        <begin position="260"/>
        <end position="319"/>
    </location>
</feature>
<gene>
    <name evidence="3" type="ORF">AJ78_02887</name>
</gene>
<dbReference type="VEuPathDB" id="FungiDB:AJ78_02887"/>
<proteinExistence type="predicted"/>
<feature type="compositionally biased region" description="Pro residues" evidence="1">
    <location>
        <begin position="223"/>
        <end position="248"/>
    </location>
</feature>
<sequence length="339" mass="35408">MKITTPLLTLGLALGVVSESIPVKRDLRAFLDVLEEIGNAVDGWKGGLQSGQKDVILDGGEKVLDAVNAGIDAVNAQPPLGPQEALQLTLPVQSLTQKVQQLMELLAQFKGQMEQLGIGPQIKDLLERQLDASNGLADAMSRHVPDSLQALAKSLASAMSKAIQQGLDAYKDVHPATTTSTATSTATMVHPTTTSTHSGNTTHTTGPTVHPDTVPTSTSCVPEPSPSCPPPCEPSPSCPPPCEPNPSCPPPPPCVSPTGGVTPPPHVGPDYKPDHKPDYKPENKPDYNPDHKPDYNPDHNGGNPSPTPTPPMEFPGAAPVNRHSIAGIFAAAAVAVLAF</sequence>
<evidence type="ECO:0008006" key="5">
    <source>
        <dbReference type="Google" id="ProtNLM"/>
    </source>
</evidence>
<evidence type="ECO:0000313" key="3">
    <source>
        <dbReference type="EMBL" id="OJD16998.1"/>
    </source>
</evidence>
<dbReference type="Pfam" id="PF12296">
    <property type="entry name" value="HsbA"/>
    <property type="match status" value="1"/>
</dbReference>
<feature type="signal peptide" evidence="2">
    <location>
        <begin position="1"/>
        <end position="18"/>
    </location>
</feature>
<feature type="compositionally biased region" description="Low complexity" evidence="1">
    <location>
        <begin position="179"/>
        <end position="222"/>
    </location>
</feature>
<evidence type="ECO:0000313" key="4">
    <source>
        <dbReference type="Proteomes" id="UP000182235"/>
    </source>
</evidence>